<comment type="subcellular location">
    <subcellularLocation>
        <location evidence="1">Cell envelope</location>
    </subcellularLocation>
</comment>
<feature type="signal peptide" evidence="5">
    <location>
        <begin position="1"/>
        <end position="20"/>
    </location>
</feature>
<evidence type="ECO:0000256" key="3">
    <source>
        <dbReference type="ARBA" id="ARBA00022729"/>
    </source>
</evidence>
<evidence type="ECO:0000313" key="7">
    <source>
        <dbReference type="EMBL" id="KTD18484.1"/>
    </source>
</evidence>
<gene>
    <name evidence="7" type="primary">artJ_2</name>
    <name evidence="7" type="ORF">Llan_2534</name>
</gene>
<dbReference type="OrthoDB" id="5650375at2"/>
<dbReference type="GO" id="GO:0030313">
    <property type="term" value="C:cell envelope"/>
    <property type="evidence" value="ECO:0007669"/>
    <property type="project" value="UniProtKB-SubCell"/>
</dbReference>
<evidence type="ECO:0000313" key="8">
    <source>
        <dbReference type="Proteomes" id="UP000054869"/>
    </source>
</evidence>
<dbReference type="InterPro" id="IPR018313">
    <property type="entry name" value="SBP_3_CS"/>
</dbReference>
<protein>
    <submittedName>
        <fullName evidence="7">Arginine 3rd transport system periplasmic binding protein</fullName>
    </submittedName>
</protein>
<comment type="caution">
    <text evidence="7">The sequence shown here is derived from an EMBL/GenBank/DDBJ whole genome shotgun (WGS) entry which is preliminary data.</text>
</comment>
<evidence type="ECO:0000259" key="6">
    <source>
        <dbReference type="SMART" id="SM00062"/>
    </source>
</evidence>
<dbReference type="AlphaFoldDB" id="A0A0W0VEC3"/>
<dbReference type="Proteomes" id="UP000054869">
    <property type="component" value="Unassembled WGS sequence"/>
</dbReference>
<proteinExistence type="inferred from homology"/>
<evidence type="ECO:0000256" key="4">
    <source>
        <dbReference type="RuleBase" id="RU003744"/>
    </source>
</evidence>
<dbReference type="EMBL" id="LNYI01000063">
    <property type="protein sequence ID" value="KTD18484.1"/>
    <property type="molecule type" value="Genomic_DNA"/>
</dbReference>
<comment type="similarity">
    <text evidence="2 4">Belongs to the bacterial solute-binding protein 3 family.</text>
</comment>
<feature type="chain" id="PRO_5006914728" evidence="5">
    <location>
        <begin position="21"/>
        <end position="235"/>
    </location>
</feature>
<accession>A0A0W0VEC3</accession>
<dbReference type="Pfam" id="PF00497">
    <property type="entry name" value="SBP_bac_3"/>
    <property type="match status" value="1"/>
</dbReference>
<dbReference type="PANTHER" id="PTHR35936">
    <property type="entry name" value="MEMBRANE-BOUND LYTIC MUREIN TRANSGLYCOSYLASE F"/>
    <property type="match status" value="1"/>
</dbReference>
<dbReference type="PATRIC" id="fig|45067.4.peg.2664"/>
<name>A0A0W0VEC3_9GAMM</name>
<dbReference type="Gene3D" id="3.40.190.10">
    <property type="entry name" value="Periplasmic binding protein-like II"/>
    <property type="match status" value="2"/>
</dbReference>
<keyword evidence="3 5" id="KW-0732">Signal</keyword>
<organism evidence="7 8">
    <name type="scientific">Legionella lansingensis</name>
    <dbReference type="NCBI Taxonomy" id="45067"/>
    <lineage>
        <taxon>Bacteria</taxon>
        <taxon>Pseudomonadati</taxon>
        <taxon>Pseudomonadota</taxon>
        <taxon>Gammaproteobacteria</taxon>
        <taxon>Legionellales</taxon>
        <taxon>Legionellaceae</taxon>
        <taxon>Legionella</taxon>
    </lineage>
</organism>
<evidence type="ECO:0000256" key="1">
    <source>
        <dbReference type="ARBA" id="ARBA00004196"/>
    </source>
</evidence>
<dbReference type="CDD" id="cd13622">
    <property type="entry name" value="PBP2_Arg_3"/>
    <property type="match status" value="1"/>
</dbReference>
<evidence type="ECO:0000256" key="5">
    <source>
        <dbReference type="SAM" id="SignalP"/>
    </source>
</evidence>
<dbReference type="eggNOG" id="COG0834">
    <property type="taxonomic scope" value="Bacteria"/>
</dbReference>
<dbReference type="SMART" id="SM00062">
    <property type="entry name" value="PBPb"/>
    <property type="match status" value="1"/>
</dbReference>
<dbReference type="PANTHER" id="PTHR35936:SF17">
    <property type="entry name" value="ARGININE-BINDING EXTRACELLULAR PROTEIN ARTP"/>
    <property type="match status" value="1"/>
</dbReference>
<reference evidence="7 8" key="1">
    <citation type="submission" date="2015-11" db="EMBL/GenBank/DDBJ databases">
        <title>Genomic analysis of 38 Legionella species identifies large and diverse effector repertoires.</title>
        <authorList>
            <person name="Burstein D."/>
            <person name="Amaro F."/>
            <person name="Zusman T."/>
            <person name="Lifshitz Z."/>
            <person name="Cohen O."/>
            <person name="Gilbert J.A."/>
            <person name="Pupko T."/>
            <person name="Shuman H.A."/>
            <person name="Segal G."/>
        </authorList>
    </citation>
    <scope>NUCLEOTIDE SEQUENCE [LARGE SCALE GENOMIC DNA]</scope>
    <source>
        <strain evidence="7 8">ATCC 49751</strain>
    </source>
</reference>
<evidence type="ECO:0000256" key="2">
    <source>
        <dbReference type="ARBA" id="ARBA00010333"/>
    </source>
</evidence>
<feature type="domain" description="Solute-binding protein family 3/N-terminal" evidence="6">
    <location>
        <begin position="21"/>
        <end position="235"/>
    </location>
</feature>
<dbReference type="STRING" id="45067.Llan_2534"/>
<keyword evidence="8" id="KW-1185">Reference proteome</keyword>
<dbReference type="InterPro" id="IPR001638">
    <property type="entry name" value="Solute-binding_3/MltF_N"/>
</dbReference>
<sequence>MKSWRILLAILLLETNFASANIVVGNISFKPPFVTQEGGFDIDLMLIICSRLNETCQFKPMMFPDLFDALQEKKIDLAIGGITISPIRETEYIFSYPYAVCRGQFLLLEEYGIHSIEELFGSKIGVIRGTSLEDFLVHKFGDKFTLALFDSPMEVIAALNNKEIKAAFLDQPLAVYWDQHDGGKFILIGNPFLVGEGYGVMALPENAELIEKINKVLLEIERDGTYLQLYSTYFE</sequence>
<dbReference type="PROSITE" id="PS01039">
    <property type="entry name" value="SBP_BACTERIAL_3"/>
    <property type="match status" value="1"/>
</dbReference>
<dbReference type="SUPFAM" id="SSF53850">
    <property type="entry name" value="Periplasmic binding protein-like II"/>
    <property type="match status" value="1"/>
</dbReference>